<dbReference type="eggNOG" id="arCOG11667">
    <property type="taxonomic scope" value="Archaea"/>
</dbReference>
<feature type="compositionally biased region" description="Basic and acidic residues" evidence="2">
    <location>
        <begin position="112"/>
        <end position="122"/>
    </location>
</feature>
<keyword evidence="1" id="KW-0175">Coiled coil</keyword>
<feature type="coiled-coil region" evidence="1">
    <location>
        <begin position="10"/>
        <end position="64"/>
    </location>
</feature>
<reference evidence="4" key="3">
    <citation type="journal article" date="2011" name="PLoS ONE">
        <title>Genome sequence of a mesophilic hydrogenotrophic methanogen Methanocella paludicola, the first cultivated representative of the order Methanocellales.</title>
        <authorList>
            <person name="Sakai S."/>
            <person name="Takaki Y."/>
            <person name="Shimamura S."/>
            <person name="Sekine M."/>
            <person name="Tajima T."/>
            <person name="Kosugi H."/>
            <person name="Ichikawa N."/>
            <person name="Tasumi E."/>
            <person name="Hiraki A.T."/>
            <person name="Shimizu A."/>
            <person name="Kato Y."/>
            <person name="Nishiko R."/>
            <person name="Mori K."/>
            <person name="Fujita N."/>
            <person name="Imachi H."/>
            <person name="Takai K."/>
        </authorList>
    </citation>
    <scope>NUCLEOTIDE SEQUENCE [LARGE SCALE GENOMIC DNA]</scope>
    <source>
        <strain evidence="4">DSM 17711 / JCM 13418 / NBRC 101707 / SANAE</strain>
    </source>
</reference>
<evidence type="ECO:0000313" key="4">
    <source>
        <dbReference type="Proteomes" id="UP000001882"/>
    </source>
</evidence>
<proteinExistence type="predicted"/>
<evidence type="ECO:0000256" key="1">
    <source>
        <dbReference type="SAM" id="Coils"/>
    </source>
</evidence>
<organism evidence="3 4">
    <name type="scientific">Methanocella paludicola (strain DSM 17711 / JCM 13418 / NBRC 101707 / SANAE)</name>
    <dbReference type="NCBI Taxonomy" id="304371"/>
    <lineage>
        <taxon>Archaea</taxon>
        <taxon>Methanobacteriati</taxon>
        <taxon>Methanobacteriota</taxon>
        <taxon>Stenosarchaea group</taxon>
        <taxon>Methanomicrobia</taxon>
        <taxon>Methanocellales</taxon>
        <taxon>Methanocellaceae</taxon>
        <taxon>Methanocella</taxon>
    </lineage>
</organism>
<reference evidence="3 4" key="2">
    <citation type="journal article" date="2008" name="Int. J. Syst. Evol. Microbiol.">
        <title>Methanocella paludicola gen. nov., sp. nov., a methane-producing archaeon, the first isolate of the lineage 'Rice Cluster I', and proposal of the new archaeal order Methanocellales ord. nov.</title>
        <authorList>
            <person name="Sakai S."/>
            <person name="Imachi H."/>
            <person name="Hanada S."/>
            <person name="Ohashi A."/>
            <person name="Harada H."/>
            <person name="Kamagata Y."/>
        </authorList>
    </citation>
    <scope>NUCLEOTIDE SEQUENCE [LARGE SCALE GENOMIC DNA]</scope>
    <source>
        <strain evidence="4">DSM 17711 / JCM 13418 / NBRC 101707 / SANAE</strain>
    </source>
</reference>
<protein>
    <submittedName>
        <fullName evidence="3">Uncharacterized protein</fullName>
    </submittedName>
</protein>
<reference evidence="3 4" key="1">
    <citation type="journal article" date="2007" name="Appl. Environ. Microbiol.">
        <title>Isolation of key methanogens for global methane emission from rice paddy fields: a novel isolate affiliated with the clone cluster rice cluster I.</title>
        <authorList>
            <person name="Sakai S."/>
            <person name="Imachi H."/>
            <person name="Sekiguchi Y."/>
            <person name="Ohashi A."/>
            <person name="Harada H."/>
            <person name="Kamagata Y."/>
        </authorList>
    </citation>
    <scope>NUCLEOTIDE SEQUENCE [LARGE SCALE GENOMIC DNA]</scope>
    <source>
        <strain evidence="4">DSM 17711 / JCM 13418 / NBRC 101707 / SANAE</strain>
    </source>
</reference>
<dbReference type="Proteomes" id="UP000001882">
    <property type="component" value="Chromosome"/>
</dbReference>
<sequence>MEGDMKEIVLERLEQRLKEKDDQIRSLKKELNSGGDVKALAERVDHLEMEVKETQVTLSEVMKKVGALEGAISTMLMNMASAAEEGYPEDDLSQPGVPPDQQPFDRFAASADQKDIKEDGHNQSDVTRFFHLSKNS</sequence>
<dbReference type="KEGG" id="mpd:MCP_0629"/>
<dbReference type="EMBL" id="AP011532">
    <property type="protein sequence ID" value="BAI60701.1"/>
    <property type="molecule type" value="Genomic_DNA"/>
</dbReference>
<dbReference type="OrthoDB" id="377237at2157"/>
<dbReference type="InParanoid" id="D1YW79"/>
<keyword evidence="4" id="KW-1185">Reference proteome</keyword>
<dbReference type="AlphaFoldDB" id="D1YW79"/>
<dbReference type="Gene3D" id="1.20.5.340">
    <property type="match status" value="1"/>
</dbReference>
<evidence type="ECO:0000313" key="3">
    <source>
        <dbReference type="EMBL" id="BAI60701.1"/>
    </source>
</evidence>
<dbReference type="STRING" id="304371.MCP_0629"/>
<name>D1YW79_METPS</name>
<gene>
    <name evidence="3" type="ordered locus">MCP_0629</name>
</gene>
<accession>D1YW79</accession>
<evidence type="ECO:0000256" key="2">
    <source>
        <dbReference type="SAM" id="MobiDB-lite"/>
    </source>
</evidence>
<feature type="region of interest" description="Disordered" evidence="2">
    <location>
        <begin position="83"/>
        <end position="136"/>
    </location>
</feature>